<evidence type="ECO:0000313" key="10">
    <source>
        <dbReference type="WBParaSite" id="TMUE_3000014340.1"/>
    </source>
</evidence>
<dbReference type="PIRSF" id="PIRSF001767">
    <property type="entry name" value="Cdc6"/>
    <property type="match status" value="1"/>
</dbReference>
<dbReference type="STRING" id="70415.A0A5S6Q021"/>
<dbReference type="GO" id="GO:0005634">
    <property type="term" value="C:nucleus"/>
    <property type="evidence" value="ECO:0007669"/>
    <property type="project" value="UniProtKB-SubCell"/>
</dbReference>
<dbReference type="GO" id="GO:0051301">
    <property type="term" value="P:cell division"/>
    <property type="evidence" value="ECO:0007669"/>
    <property type="project" value="UniProtKB-UniRule"/>
</dbReference>
<evidence type="ECO:0000256" key="4">
    <source>
        <dbReference type="ARBA" id="ARBA00023306"/>
    </source>
</evidence>
<dbReference type="SMART" id="SM01074">
    <property type="entry name" value="Cdc6_C"/>
    <property type="match status" value="1"/>
</dbReference>
<evidence type="ECO:0000256" key="3">
    <source>
        <dbReference type="ARBA" id="ARBA00022705"/>
    </source>
</evidence>
<dbReference type="InterPro" id="IPR036390">
    <property type="entry name" value="WH_DNA-bd_sf"/>
</dbReference>
<dbReference type="CDD" id="cd00009">
    <property type="entry name" value="AAA"/>
    <property type="match status" value="1"/>
</dbReference>
<evidence type="ECO:0000313" key="8">
    <source>
        <dbReference type="Proteomes" id="UP000046395"/>
    </source>
</evidence>
<feature type="region of interest" description="Disordered" evidence="6">
    <location>
        <begin position="1"/>
        <end position="59"/>
    </location>
</feature>
<dbReference type="InterPro" id="IPR015163">
    <property type="entry name" value="Cdc6_C"/>
</dbReference>
<dbReference type="PANTHER" id="PTHR10763">
    <property type="entry name" value="CELL DIVISION CONTROL PROTEIN 6-RELATED"/>
    <property type="match status" value="1"/>
</dbReference>
<name>A0A5S6Q021_TRIMR</name>
<reference evidence="8" key="2">
    <citation type="submission" date="2014-03" db="EMBL/GenBank/DDBJ databases">
        <title>The whipworm genome and dual-species transcriptomics of an intimate host-pathogen interaction.</title>
        <authorList>
            <person name="Foth B.J."/>
            <person name="Tsai I.J."/>
            <person name="Reid A.J."/>
            <person name="Bancroft A.J."/>
            <person name="Nichol S."/>
            <person name="Tracey A."/>
            <person name="Holroyd N."/>
            <person name="Cotton J.A."/>
            <person name="Stanley E.J."/>
            <person name="Zarowiecki M."/>
            <person name="Liu J.Z."/>
            <person name="Huckvale T."/>
            <person name="Cooper P.J."/>
            <person name="Grencis R.K."/>
            <person name="Berriman M."/>
        </authorList>
    </citation>
    <scope>NUCLEOTIDE SEQUENCE [LARGE SCALE GENOMIC DNA]</scope>
    <source>
        <strain evidence="8">Edinburgh</strain>
    </source>
</reference>
<dbReference type="Pfam" id="PF09079">
    <property type="entry name" value="WHD_Cdc6"/>
    <property type="match status" value="1"/>
</dbReference>
<keyword evidence="3" id="KW-0235">DNA replication</keyword>
<evidence type="ECO:0000256" key="2">
    <source>
        <dbReference type="ARBA" id="ARBA00022618"/>
    </source>
</evidence>
<accession>A0A5S6Q021</accession>
<dbReference type="Proteomes" id="UP000046395">
    <property type="component" value="Unassembled WGS sequence"/>
</dbReference>
<evidence type="ECO:0000313" key="9">
    <source>
        <dbReference type="WBParaSite" id="TMUE_0000000561.1"/>
    </source>
</evidence>
<dbReference type="GO" id="GO:0016887">
    <property type="term" value="F:ATP hydrolysis activity"/>
    <property type="evidence" value="ECO:0007669"/>
    <property type="project" value="InterPro"/>
</dbReference>
<reference evidence="8" key="1">
    <citation type="submission" date="2013-11" db="EMBL/GenBank/DDBJ databases">
        <authorList>
            <person name="Aslett M."/>
        </authorList>
    </citation>
    <scope>NUCLEOTIDE SEQUENCE [LARGE SCALE GENOMIC DNA]</scope>
    <source>
        <strain evidence="8">Edinburgh</strain>
    </source>
</reference>
<dbReference type="InterPro" id="IPR036388">
    <property type="entry name" value="WH-like_DNA-bd_sf"/>
</dbReference>
<dbReference type="GO" id="GO:0006270">
    <property type="term" value="P:DNA replication initiation"/>
    <property type="evidence" value="ECO:0007669"/>
    <property type="project" value="UniProtKB-UniRule"/>
</dbReference>
<evidence type="ECO:0000259" key="7">
    <source>
        <dbReference type="SMART" id="SM01074"/>
    </source>
</evidence>
<dbReference type="PANTHER" id="PTHR10763:SF26">
    <property type="entry name" value="CELL DIVISION CONTROL PROTEIN 6 HOMOLOG"/>
    <property type="match status" value="1"/>
</dbReference>
<reference evidence="9 10" key="3">
    <citation type="submission" date="2019-12" db="UniProtKB">
        <authorList>
            <consortium name="WormBaseParasite"/>
        </authorList>
    </citation>
    <scope>IDENTIFICATION</scope>
</reference>
<dbReference type="InterPro" id="IPR049945">
    <property type="entry name" value="AAA_22"/>
</dbReference>
<feature type="domain" description="Cdc6 C-terminal" evidence="7">
    <location>
        <begin position="373"/>
        <end position="449"/>
    </location>
</feature>
<dbReference type="SUPFAM" id="SSF52540">
    <property type="entry name" value="P-loop containing nucleoside triphosphate hydrolases"/>
    <property type="match status" value="1"/>
</dbReference>
<keyword evidence="5" id="KW-0539">Nucleus</keyword>
<dbReference type="Gene3D" id="1.10.8.60">
    <property type="match status" value="1"/>
</dbReference>
<comment type="subcellular location">
    <subcellularLocation>
        <location evidence="5">Nucleus</location>
    </subcellularLocation>
</comment>
<proteinExistence type="inferred from homology"/>
<dbReference type="InterPro" id="IPR050311">
    <property type="entry name" value="ORC1/CDC6"/>
</dbReference>
<dbReference type="Gene3D" id="3.40.50.300">
    <property type="entry name" value="P-loop containing nucleotide triphosphate hydrolases"/>
    <property type="match status" value="1"/>
</dbReference>
<feature type="compositionally biased region" description="Polar residues" evidence="6">
    <location>
        <begin position="1"/>
        <end position="12"/>
    </location>
</feature>
<evidence type="ECO:0000256" key="5">
    <source>
        <dbReference type="PIRNR" id="PIRNR001767"/>
    </source>
</evidence>
<organism evidence="8 9">
    <name type="scientific">Trichuris muris</name>
    <name type="common">Mouse whipworm</name>
    <dbReference type="NCBI Taxonomy" id="70415"/>
    <lineage>
        <taxon>Eukaryota</taxon>
        <taxon>Metazoa</taxon>
        <taxon>Ecdysozoa</taxon>
        <taxon>Nematoda</taxon>
        <taxon>Enoplea</taxon>
        <taxon>Dorylaimia</taxon>
        <taxon>Trichinellida</taxon>
        <taxon>Trichuridae</taxon>
        <taxon>Trichuris</taxon>
    </lineage>
</organism>
<comment type="similarity">
    <text evidence="1 5">Belongs to the CDC6/cdc18 family.</text>
</comment>
<sequence>MQTRSASRSANGHSIGLTKQRKRRAAVSSGSKSKSRRQESEPRKPLSPVTPDVSRPAGRLQAESNCCGYSPTDDEAEHSFLEALKGLRKFDTGHVVCRENEAASIYNFIEKCITNRESASMYIAGYPGTGKTYVVRHIFKRTKKKFPNTDTLMVNCMNASTPVNLYRDVCRHLGITGDGSFKEVAVSLERGLKKRKRMLLICLDEVDLLCRTDSSVLYRTFRWPEVSEKVILIGIANAFDMIERELPKLKLEQCKLPEIVHFKPYTKDQVECILKHRLQPVLDTVDQKALEFCARKVSAVTGDIRAALDICKISLHNSPMQSLHEGARSGGRPSVDGDRLIMSSVEMARSVNEVLNKRFEPVAATLPLQQKLLLALALRMQRQGRKMFSTFVIYKEYSEHCKKTNVPKMSSSEVQNACQLLESNNLLTICKKTGEYKLGVEENSVRRFIQDEKTIMNILK</sequence>
<keyword evidence="2" id="KW-0132">Cell division</keyword>
<dbReference type="WBParaSite" id="TMUE_3000014340.1">
    <property type="protein sequence ID" value="TMUE_3000014340.1"/>
    <property type="gene ID" value="WBGene00302185"/>
</dbReference>
<evidence type="ECO:0000256" key="6">
    <source>
        <dbReference type="SAM" id="MobiDB-lite"/>
    </source>
</evidence>
<dbReference type="GO" id="GO:0003688">
    <property type="term" value="F:DNA replication origin binding"/>
    <property type="evidence" value="ECO:0007669"/>
    <property type="project" value="TreeGrafter"/>
</dbReference>
<dbReference type="SUPFAM" id="SSF46785">
    <property type="entry name" value="Winged helix' DNA-binding domain"/>
    <property type="match status" value="1"/>
</dbReference>
<dbReference type="Gene3D" id="1.10.10.10">
    <property type="entry name" value="Winged helix-like DNA-binding domain superfamily/Winged helix DNA-binding domain"/>
    <property type="match status" value="1"/>
</dbReference>
<keyword evidence="4" id="KW-0131">Cell cycle</keyword>
<dbReference type="AlphaFoldDB" id="A0A5S6Q021"/>
<keyword evidence="8" id="KW-1185">Reference proteome</keyword>
<dbReference type="Pfam" id="PF13401">
    <property type="entry name" value="AAA_22"/>
    <property type="match status" value="1"/>
</dbReference>
<comment type="function">
    <text evidence="5">Involved in the initiation of DNA replication. Also participates in checkpoint controls that ensure DNA replication is completed before mitosis is initiated.</text>
</comment>
<dbReference type="GO" id="GO:0033314">
    <property type="term" value="P:mitotic DNA replication checkpoint signaling"/>
    <property type="evidence" value="ECO:0007669"/>
    <property type="project" value="TreeGrafter"/>
</dbReference>
<evidence type="ECO:0000256" key="1">
    <source>
        <dbReference type="ARBA" id="ARBA00006184"/>
    </source>
</evidence>
<dbReference type="WBParaSite" id="TMUE_0000000561.1">
    <property type="protein sequence ID" value="TMUE_0000000561.1"/>
    <property type="gene ID" value="WBGene00296501"/>
</dbReference>
<dbReference type="InterPro" id="IPR016314">
    <property type="entry name" value="Cdc6/18"/>
</dbReference>
<dbReference type="InterPro" id="IPR027417">
    <property type="entry name" value="P-loop_NTPase"/>
</dbReference>
<protein>
    <recommendedName>
        <fullName evidence="5">Cell division control protein</fullName>
    </recommendedName>
</protein>